<accession>A0AAV7SPA6</accession>
<feature type="compositionally biased region" description="Basic and acidic residues" evidence="1">
    <location>
        <begin position="64"/>
        <end position="86"/>
    </location>
</feature>
<reference evidence="2" key="1">
    <citation type="journal article" date="2022" name="bioRxiv">
        <title>Sequencing and chromosome-scale assembly of the giantPleurodeles waltlgenome.</title>
        <authorList>
            <person name="Brown T."/>
            <person name="Elewa A."/>
            <person name="Iarovenko S."/>
            <person name="Subramanian E."/>
            <person name="Araus A.J."/>
            <person name="Petzold A."/>
            <person name="Susuki M."/>
            <person name="Suzuki K.-i.T."/>
            <person name="Hayashi T."/>
            <person name="Toyoda A."/>
            <person name="Oliveira C."/>
            <person name="Osipova E."/>
            <person name="Leigh N.D."/>
            <person name="Simon A."/>
            <person name="Yun M.H."/>
        </authorList>
    </citation>
    <scope>NUCLEOTIDE SEQUENCE</scope>
    <source>
        <strain evidence="2">20211129_DDA</strain>
        <tissue evidence="2">Liver</tissue>
    </source>
</reference>
<evidence type="ECO:0000313" key="2">
    <source>
        <dbReference type="EMBL" id="KAJ1165914.1"/>
    </source>
</evidence>
<sequence>MEKSCCQAPVLLRDTSTRKHSPSHSRAGPPHQTTLRATTEAAMHTSDRRCPAREISTRGTVTSTEEKDNAPLNHAKEERKVSLNGD</sequence>
<organism evidence="2 3">
    <name type="scientific">Pleurodeles waltl</name>
    <name type="common">Iberian ribbed newt</name>
    <dbReference type="NCBI Taxonomy" id="8319"/>
    <lineage>
        <taxon>Eukaryota</taxon>
        <taxon>Metazoa</taxon>
        <taxon>Chordata</taxon>
        <taxon>Craniata</taxon>
        <taxon>Vertebrata</taxon>
        <taxon>Euteleostomi</taxon>
        <taxon>Amphibia</taxon>
        <taxon>Batrachia</taxon>
        <taxon>Caudata</taxon>
        <taxon>Salamandroidea</taxon>
        <taxon>Salamandridae</taxon>
        <taxon>Pleurodelinae</taxon>
        <taxon>Pleurodeles</taxon>
    </lineage>
</organism>
<evidence type="ECO:0000256" key="1">
    <source>
        <dbReference type="SAM" id="MobiDB-lite"/>
    </source>
</evidence>
<dbReference type="Proteomes" id="UP001066276">
    <property type="component" value="Chromosome 4_2"/>
</dbReference>
<dbReference type="AlphaFoldDB" id="A0AAV7SPA6"/>
<gene>
    <name evidence="2" type="ORF">NDU88_006331</name>
</gene>
<feature type="compositionally biased region" description="Basic and acidic residues" evidence="1">
    <location>
        <begin position="45"/>
        <end position="56"/>
    </location>
</feature>
<feature type="region of interest" description="Disordered" evidence="1">
    <location>
        <begin position="1"/>
        <end position="86"/>
    </location>
</feature>
<comment type="caution">
    <text evidence="2">The sequence shown here is derived from an EMBL/GenBank/DDBJ whole genome shotgun (WGS) entry which is preliminary data.</text>
</comment>
<keyword evidence="3" id="KW-1185">Reference proteome</keyword>
<protein>
    <submittedName>
        <fullName evidence="2">Uncharacterized protein</fullName>
    </submittedName>
</protein>
<name>A0AAV7SPA6_PLEWA</name>
<evidence type="ECO:0000313" key="3">
    <source>
        <dbReference type="Proteomes" id="UP001066276"/>
    </source>
</evidence>
<dbReference type="EMBL" id="JANPWB010000008">
    <property type="protein sequence ID" value="KAJ1165914.1"/>
    <property type="molecule type" value="Genomic_DNA"/>
</dbReference>
<proteinExistence type="predicted"/>